<dbReference type="Gene3D" id="3.20.20.140">
    <property type="entry name" value="Metal-dependent hydrolases"/>
    <property type="match status" value="2"/>
</dbReference>
<feature type="domain" description="Amidohydrolase-related" evidence="2">
    <location>
        <begin position="402"/>
        <end position="491"/>
    </location>
</feature>
<evidence type="ECO:0000259" key="2">
    <source>
        <dbReference type="Pfam" id="PF01979"/>
    </source>
</evidence>
<dbReference type="InterPro" id="IPR006680">
    <property type="entry name" value="Amidohydro-rel"/>
</dbReference>
<evidence type="ECO:0000313" key="4">
    <source>
        <dbReference type="Proteomes" id="UP000807342"/>
    </source>
</evidence>
<dbReference type="OrthoDB" id="10258955at2759"/>
<dbReference type="PANTHER" id="PTHR43668">
    <property type="entry name" value="ALLANTOINASE"/>
    <property type="match status" value="1"/>
</dbReference>
<dbReference type="Pfam" id="PF01979">
    <property type="entry name" value="Amidohydro_1"/>
    <property type="match status" value="1"/>
</dbReference>
<sequence>MDKIPQPNTTAPRKQDVSRKRRLLVRVLLALGLATVLGFQFNNVHRLSRLQTVPLHADKILDKCRQLNAPAGPPSNFHERTVSDRFESGTPPTLIKNATIWTGRVSGYEVVKGDILLDKGIILAIGDIEQAYLNNFSELNTVDAGGAWVTPGIVDIHSHIGVGSAPDLKGADDTNSLKGLALPWLRSLDGLNTHDDSYQLSISGGLTTANILPGSADAIGGQAFTIKLRSTSERSTSAMLLEPPYTINASYVDPSLPPRWRQMKHACGENPSRVYSGTRMDTIWAFRQAYDTARKIKEEQDTYCEKASAGKWDNLGPFPEDLQWEALVDVLRGRVKVHNHCYEAVDLDGMVRITNEFKFSIAAFHHAHETYLVPDLLKKAYGHPPGVALFATNARYKREAYRGSEFAPRILADSGLQVVMKSDHYVLNSRHLINEAQQAHYYGLASNLALASVTSTPAAIMGLDHRIGLVKTGYDADLVIWDSHPLALGAAPQQVFIDGIAQLETPHVTPKNVQAQKAPKTPNFDKEAQLAVEYDGLPPLTPQPEQAASILFTNVSRVHTRGPKCGISQVYSMSEAGELGAVFVNKGKIICVGLPSICGKQARTFKGDIKVIDLQGGSIAPALTSFGSPLGLEDIQGESSTKDGKVIDPLKSDVPSILGGDGSVIRAVDGLQFSSRDALIAYHAGVTAGISSPISSGFLSGLGTAFTTGAFHKLSKGAVLQDETALHITIGAFTTPSVSTQISLLRRLLNSGGEGDLGEAFKKIIKGEIPIVVAVDSADIMATLITLKREVESETKTPLQVTFIGAAEAHLLAKEIGEAGIGVVLRPVRPFPATWKSRRILPGPPLTAENAASTLIRHNVTVGIGIEESWSARNIRFDAGWVGLEAGEDSISYEQALALASTNLEKLLGLKKGNSDLVAIAHGDFLSFEGKPTAIISEGRNTVDLL</sequence>
<gene>
    <name evidence="3" type="ORF">P691DRAFT_725984</name>
</gene>
<keyword evidence="1" id="KW-0812">Transmembrane</keyword>
<dbReference type="SUPFAM" id="SSF51338">
    <property type="entry name" value="Composite domain of metallo-dependent hydrolases"/>
    <property type="match status" value="1"/>
</dbReference>
<comment type="caution">
    <text evidence="3">The sequence shown here is derived from an EMBL/GenBank/DDBJ whole genome shotgun (WGS) entry which is preliminary data.</text>
</comment>
<dbReference type="AlphaFoldDB" id="A0A9P5XG89"/>
<protein>
    <submittedName>
        <fullName evidence="3">Composite domain of metallo-dependent hydrolase</fullName>
    </submittedName>
</protein>
<accession>A0A9P5XG89</accession>
<keyword evidence="3" id="KW-0378">Hydrolase</keyword>
<evidence type="ECO:0000256" key="1">
    <source>
        <dbReference type="SAM" id="Phobius"/>
    </source>
</evidence>
<dbReference type="InterPro" id="IPR011059">
    <property type="entry name" value="Metal-dep_hydrolase_composite"/>
</dbReference>
<evidence type="ECO:0000313" key="3">
    <source>
        <dbReference type="EMBL" id="KAF9450409.1"/>
    </source>
</evidence>
<dbReference type="InterPro" id="IPR050138">
    <property type="entry name" value="DHOase/Allantoinase_Hydrolase"/>
</dbReference>
<dbReference type="PANTHER" id="PTHR43668:SF5">
    <property type="entry name" value="AMIDOHYDROLASE 3 DOMAIN-CONTAINING PROTEIN"/>
    <property type="match status" value="1"/>
</dbReference>
<name>A0A9P5XG89_9AGAR</name>
<dbReference type="GO" id="GO:0006145">
    <property type="term" value="P:purine nucleobase catabolic process"/>
    <property type="evidence" value="ECO:0007669"/>
    <property type="project" value="TreeGrafter"/>
</dbReference>
<proteinExistence type="predicted"/>
<dbReference type="GO" id="GO:0004038">
    <property type="term" value="F:allantoinase activity"/>
    <property type="evidence" value="ECO:0007669"/>
    <property type="project" value="TreeGrafter"/>
</dbReference>
<organism evidence="3 4">
    <name type="scientific">Macrolepiota fuliginosa MF-IS2</name>
    <dbReference type="NCBI Taxonomy" id="1400762"/>
    <lineage>
        <taxon>Eukaryota</taxon>
        <taxon>Fungi</taxon>
        <taxon>Dikarya</taxon>
        <taxon>Basidiomycota</taxon>
        <taxon>Agaricomycotina</taxon>
        <taxon>Agaricomycetes</taxon>
        <taxon>Agaricomycetidae</taxon>
        <taxon>Agaricales</taxon>
        <taxon>Agaricineae</taxon>
        <taxon>Agaricaceae</taxon>
        <taxon>Macrolepiota</taxon>
    </lineage>
</organism>
<feature type="transmembrane region" description="Helical" evidence="1">
    <location>
        <begin position="23"/>
        <end position="41"/>
    </location>
</feature>
<dbReference type="SUPFAM" id="SSF51556">
    <property type="entry name" value="Metallo-dependent hydrolases"/>
    <property type="match status" value="1"/>
</dbReference>
<dbReference type="EMBL" id="MU151105">
    <property type="protein sequence ID" value="KAF9450409.1"/>
    <property type="molecule type" value="Genomic_DNA"/>
</dbReference>
<keyword evidence="1" id="KW-1133">Transmembrane helix</keyword>
<dbReference type="Proteomes" id="UP000807342">
    <property type="component" value="Unassembled WGS sequence"/>
</dbReference>
<keyword evidence="4" id="KW-1185">Reference proteome</keyword>
<dbReference type="GO" id="GO:0005737">
    <property type="term" value="C:cytoplasm"/>
    <property type="evidence" value="ECO:0007669"/>
    <property type="project" value="TreeGrafter"/>
</dbReference>
<keyword evidence="1" id="KW-0472">Membrane</keyword>
<reference evidence="3" key="1">
    <citation type="submission" date="2020-11" db="EMBL/GenBank/DDBJ databases">
        <authorList>
            <consortium name="DOE Joint Genome Institute"/>
            <person name="Ahrendt S."/>
            <person name="Riley R."/>
            <person name="Andreopoulos W."/>
            <person name="Labutti K."/>
            <person name="Pangilinan J."/>
            <person name="Ruiz-Duenas F.J."/>
            <person name="Barrasa J.M."/>
            <person name="Sanchez-Garcia M."/>
            <person name="Camarero S."/>
            <person name="Miyauchi S."/>
            <person name="Serrano A."/>
            <person name="Linde D."/>
            <person name="Babiker R."/>
            <person name="Drula E."/>
            <person name="Ayuso-Fernandez I."/>
            <person name="Pacheco R."/>
            <person name="Padilla G."/>
            <person name="Ferreira P."/>
            <person name="Barriuso J."/>
            <person name="Kellner H."/>
            <person name="Castanera R."/>
            <person name="Alfaro M."/>
            <person name="Ramirez L."/>
            <person name="Pisabarro A.G."/>
            <person name="Kuo A."/>
            <person name="Tritt A."/>
            <person name="Lipzen A."/>
            <person name="He G."/>
            <person name="Yan M."/>
            <person name="Ng V."/>
            <person name="Cullen D."/>
            <person name="Martin F."/>
            <person name="Rosso M.-N."/>
            <person name="Henrissat B."/>
            <person name="Hibbett D."/>
            <person name="Martinez A.T."/>
            <person name="Grigoriev I.V."/>
        </authorList>
    </citation>
    <scope>NUCLEOTIDE SEQUENCE</scope>
    <source>
        <strain evidence="3">MF-IS2</strain>
    </source>
</reference>
<dbReference type="InterPro" id="IPR032466">
    <property type="entry name" value="Metal_Hydrolase"/>
</dbReference>